<comment type="caution">
    <text evidence="1">The sequence shown here is derived from an EMBL/GenBank/DDBJ whole genome shotgun (WGS) entry which is preliminary data.</text>
</comment>
<dbReference type="AlphaFoldDB" id="A0A540X0H3"/>
<organism evidence="1 2">
    <name type="scientific">Myxococcus llanfairpwllgwyngyllgogerychwyrndrobwllllantysiliogogogochensis</name>
    <dbReference type="NCBI Taxonomy" id="2590453"/>
    <lineage>
        <taxon>Bacteria</taxon>
        <taxon>Pseudomonadati</taxon>
        <taxon>Myxococcota</taxon>
        <taxon>Myxococcia</taxon>
        <taxon>Myxococcales</taxon>
        <taxon>Cystobacterineae</taxon>
        <taxon>Myxococcaceae</taxon>
        <taxon>Myxococcus</taxon>
    </lineage>
</organism>
<proteinExistence type="predicted"/>
<dbReference type="Proteomes" id="UP000315369">
    <property type="component" value="Unassembled WGS sequence"/>
</dbReference>
<gene>
    <name evidence="1" type="ORF">FJV41_19845</name>
</gene>
<reference evidence="1 2" key="1">
    <citation type="submission" date="2019-06" db="EMBL/GenBank/DDBJ databases">
        <authorList>
            <person name="Livingstone P."/>
            <person name="Whitworth D."/>
        </authorList>
    </citation>
    <scope>NUCLEOTIDE SEQUENCE [LARGE SCALE GENOMIC DNA]</scope>
    <source>
        <strain evidence="1 2">AM401</strain>
    </source>
</reference>
<keyword evidence="2" id="KW-1185">Reference proteome</keyword>
<name>A0A540X0H3_9BACT</name>
<sequence length="130" mass="13704">MGSVNLDAPCSKCGHVYQEHVDSPCTYILPFWGVLTECGCREFTPMPVGGDFAEPKPWHDCPACPSCKARCGIPARLADSPHRAAQTDTLLCPSCGAGWVGTAGDVAQAERAYMAWAAEELAHASGVGHA</sequence>
<dbReference type="RefSeq" id="WP_141644080.1">
    <property type="nucleotide sequence ID" value="NZ_VIFM01000074.1"/>
</dbReference>
<accession>A0A540X0H3</accession>
<evidence type="ECO:0000313" key="2">
    <source>
        <dbReference type="Proteomes" id="UP000315369"/>
    </source>
</evidence>
<evidence type="ECO:0000313" key="1">
    <source>
        <dbReference type="EMBL" id="TQF14224.1"/>
    </source>
</evidence>
<protein>
    <submittedName>
        <fullName evidence="1">Uncharacterized protein</fullName>
    </submittedName>
</protein>
<dbReference type="EMBL" id="VIFM01000074">
    <property type="protein sequence ID" value="TQF14224.1"/>
    <property type="molecule type" value="Genomic_DNA"/>
</dbReference>